<evidence type="ECO:0000256" key="1">
    <source>
        <dbReference type="SAM" id="Phobius"/>
    </source>
</evidence>
<name>A0A164PWH8_BACCE</name>
<reference evidence="2 3" key="1">
    <citation type="submission" date="2015-09" db="EMBL/GenBank/DDBJ databases">
        <title>Bacillus cereus food isolates.</title>
        <authorList>
            <person name="Boekhorst J."/>
        </authorList>
    </citation>
    <scope>NUCLEOTIDE SEQUENCE [LARGE SCALE GENOMIC DNA]</scope>
    <source>
        <strain evidence="2 3">B4088</strain>
    </source>
</reference>
<feature type="transmembrane region" description="Helical" evidence="1">
    <location>
        <begin position="75"/>
        <end position="94"/>
    </location>
</feature>
<gene>
    <name evidence="2" type="ORF">B4088_1658</name>
</gene>
<feature type="transmembrane region" description="Helical" evidence="1">
    <location>
        <begin position="229"/>
        <end position="246"/>
    </location>
</feature>
<dbReference type="EMBL" id="LJKE01000035">
    <property type="protein sequence ID" value="KZD68705.1"/>
    <property type="molecule type" value="Genomic_DNA"/>
</dbReference>
<feature type="transmembrane region" description="Helical" evidence="1">
    <location>
        <begin position="103"/>
        <end position="123"/>
    </location>
</feature>
<evidence type="ECO:0000313" key="2">
    <source>
        <dbReference type="EMBL" id="KZD68705.1"/>
    </source>
</evidence>
<evidence type="ECO:0000313" key="3">
    <source>
        <dbReference type="Proteomes" id="UP000076482"/>
    </source>
</evidence>
<feature type="transmembrane region" description="Helical" evidence="1">
    <location>
        <begin position="279"/>
        <end position="300"/>
    </location>
</feature>
<keyword evidence="2" id="KW-0687">Ribonucleoprotein</keyword>
<sequence>MFFVSSIIALLTIFSPTFTSSFTITLKVILLSSVSVISGYFASTLPFSTFNSIGFGSAPSAFTLFSIYSKPSGKVSSIFTSASFPFSTVFLKLIRYSNFGTRLFTLFFAFIFPSLCNGVIFASGSFESFVSSTIALLTISLPTSASSFTFTLKTILLSFVSVIFSYSAITFPSFTRNFTGAGLSPSAFSLSFTYSKPLGIVSSIFTFSSFPFSTVFLKLIRYSTSSPSFGIGLSTVFFESIIPSLYCGVILSSGSIGGCSVSSTIALLTISLPTSASSFTFTLKTILLSFVSVISIYLALTTPASTVNSTGPGASPSALILFSTYSRPVGIVSSTRTSASFPFSTVL</sequence>
<feature type="transmembrane region" description="Helical" evidence="1">
    <location>
        <begin position="29"/>
        <end position="45"/>
    </location>
</feature>
<dbReference type="GO" id="GO:0005840">
    <property type="term" value="C:ribosome"/>
    <property type="evidence" value="ECO:0007669"/>
    <property type="project" value="UniProtKB-KW"/>
</dbReference>
<dbReference type="AlphaFoldDB" id="A0A164PWH8"/>
<keyword evidence="1" id="KW-1133">Transmembrane helix</keyword>
<keyword evidence="1" id="KW-0812">Transmembrane</keyword>
<keyword evidence="1" id="KW-0472">Membrane</keyword>
<proteinExistence type="predicted"/>
<comment type="caution">
    <text evidence="2">The sequence shown here is derived from an EMBL/GenBank/DDBJ whole genome shotgun (WGS) entry which is preliminary data.</text>
</comment>
<feature type="transmembrane region" description="Helical" evidence="1">
    <location>
        <begin position="155"/>
        <end position="174"/>
    </location>
</feature>
<keyword evidence="2" id="KW-0689">Ribosomal protein</keyword>
<accession>A0A164PWH8</accession>
<protein>
    <submittedName>
        <fullName evidence="2">LSU ribosomal protein L11p (L12e)</fullName>
    </submittedName>
</protein>
<organism evidence="2 3">
    <name type="scientific">Bacillus cereus</name>
    <dbReference type="NCBI Taxonomy" id="1396"/>
    <lineage>
        <taxon>Bacteria</taxon>
        <taxon>Bacillati</taxon>
        <taxon>Bacillota</taxon>
        <taxon>Bacilli</taxon>
        <taxon>Bacillales</taxon>
        <taxon>Bacillaceae</taxon>
        <taxon>Bacillus</taxon>
        <taxon>Bacillus cereus group</taxon>
    </lineage>
</organism>
<dbReference type="Proteomes" id="UP000076482">
    <property type="component" value="Unassembled WGS sequence"/>
</dbReference>
<feature type="transmembrane region" description="Helical" evidence="1">
    <location>
        <begin position="129"/>
        <end position="148"/>
    </location>
</feature>
<feature type="transmembrane region" description="Helical" evidence="1">
    <location>
        <begin position="194"/>
        <end position="217"/>
    </location>
</feature>